<dbReference type="EMBL" id="CADEPM010000002">
    <property type="protein sequence ID" value="CAB3400931.1"/>
    <property type="molecule type" value="Genomic_DNA"/>
</dbReference>
<organism evidence="2 3">
    <name type="scientific">Caenorhabditis bovis</name>
    <dbReference type="NCBI Taxonomy" id="2654633"/>
    <lineage>
        <taxon>Eukaryota</taxon>
        <taxon>Metazoa</taxon>
        <taxon>Ecdysozoa</taxon>
        <taxon>Nematoda</taxon>
        <taxon>Chromadorea</taxon>
        <taxon>Rhabditida</taxon>
        <taxon>Rhabditina</taxon>
        <taxon>Rhabditomorpha</taxon>
        <taxon>Rhabditoidea</taxon>
        <taxon>Rhabditidae</taxon>
        <taxon>Peloderinae</taxon>
        <taxon>Caenorhabditis</taxon>
    </lineage>
</organism>
<keyword evidence="1" id="KW-0732">Signal</keyword>
<feature type="signal peptide" evidence="1">
    <location>
        <begin position="1"/>
        <end position="20"/>
    </location>
</feature>
<comment type="caution">
    <text evidence="2">The sequence shown here is derived from an EMBL/GenBank/DDBJ whole genome shotgun (WGS) entry which is preliminary data.</text>
</comment>
<dbReference type="Proteomes" id="UP000494206">
    <property type="component" value="Unassembled WGS sequence"/>
</dbReference>
<dbReference type="AlphaFoldDB" id="A0A8S1ESQ4"/>
<sequence>MGLTLLRFLLAASLVYGSSSFELLDKRSLIAKKPESGIEIMSDNISGMDQNKMESKRFEPFSNGNRSNKRFDTGFMRNYWIQLDQNKRNTIDPQAFQIGFGKR</sequence>
<evidence type="ECO:0008006" key="4">
    <source>
        <dbReference type="Google" id="ProtNLM"/>
    </source>
</evidence>
<evidence type="ECO:0000313" key="3">
    <source>
        <dbReference type="Proteomes" id="UP000494206"/>
    </source>
</evidence>
<reference evidence="2 3" key="1">
    <citation type="submission" date="2020-04" db="EMBL/GenBank/DDBJ databases">
        <authorList>
            <person name="Laetsch R D."/>
            <person name="Stevens L."/>
            <person name="Kumar S."/>
            <person name="Blaxter L. M."/>
        </authorList>
    </citation>
    <scope>NUCLEOTIDE SEQUENCE [LARGE SCALE GENOMIC DNA]</scope>
</reference>
<evidence type="ECO:0000256" key="1">
    <source>
        <dbReference type="SAM" id="SignalP"/>
    </source>
</evidence>
<name>A0A8S1ESQ4_9PELO</name>
<accession>A0A8S1ESQ4</accession>
<protein>
    <recommendedName>
        <fullName evidence="4">EF-hand domain-containing protein</fullName>
    </recommendedName>
</protein>
<feature type="chain" id="PRO_5035792639" description="EF-hand domain-containing protein" evidence="1">
    <location>
        <begin position="21"/>
        <end position="103"/>
    </location>
</feature>
<proteinExistence type="predicted"/>
<evidence type="ECO:0000313" key="2">
    <source>
        <dbReference type="EMBL" id="CAB3400931.1"/>
    </source>
</evidence>
<keyword evidence="3" id="KW-1185">Reference proteome</keyword>
<gene>
    <name evidence="2" type="ORF">CBOVIS_LOCUS3756</name>
</gene>